<comment type="caution">
    <text evidence="1">The sequence shown here is derived from an EMBL/GenBank/DDBJ whole genome shotgun (WGS) entry which is preliminary data.</text>
</comment>
<accession>A0ACB8UVN4</accession>
<protein>
    <submittedName>
        <fullName evidence="1">Uncharacterized protein</fullName>
    </submittedName>
</protein>
<sequence>MDSIKNELQSRKAEFEKLEKEQRNVIAFIQELRKSKADLEALSSNAAEARGGRKKGAALSIEQEIASQSRRLAEIVGQLEVTRSNIELLSR</sequence>
<proteinExistence type="predicted"/>
<name>A0ACB8UVN4_9EURO</name>
<dbReference type="EMBL" id="JALBCA010000066">
    <property type="protein sequence ID" value="KAI2384881.1"/>
    <property type="molecule type" value="Genomic_DNA"/>
</dbReference>
<organism evidence="1">
    <name type="scientific">Ophidiomyces ophidiicola</name>
    <dbReference type="NCBI Taxonomy" id="1387563"/>
    <lineage>
        <taxon>Eukaryota</taxon>
        <taxon>Fungi</taxon>
        <taxon>Dikarya</taxon>
        <taxon>Ascomycota</taxon>
        <taxon>Pezizomycotina</taxon>
        <taxon>Eurotiomycetes</taxon>
        <taxon>Eurotiomycetidae</taxon>
        <taxon>Onygenales</taxon>
        <taxon>Onygenaceae</taxon>
        <taxon>Ophidiomyces</taxon>
    </lineage>
</organism>
<gene>
    <name evidence="1" type="ORF">LOY88_004405</name>
</gene>
<reference evidence="1" key="1">
    <citation type="journal article" date="2022" name="bioRxiv">
        <title>Population genetic analysis of Ophidiomyces ophidiicola, the causative agent of snake fungal disease, indicates recent introductions to the USA.</title>
        <authorList>
            <person name="Ladner J.T."/>
            <person name="Palmer J.M."/>
            <person name="Ettinger C.L."/>
            <person name="Stajich J.E."/>
            <person name="Farrell T.M."/>
            <person name="Glorioso B.M."/>
            <person name="Lawson B."/>
            <person name="Price S.J."/>
            <person name="Stengle A.G."/>
            <person name="Grear D.A."/>
            <person name="Lorch J.M."/>
        </authorList>
    </citation>
    <scope>NUCLEOTIDE SEQUENCE</scope>
    <source>
        <strain evidence="1">NWHC 24266-5</strain>
    </source>
</reference>
<evidence type="ECO:0000313" key="1">
    <source>
        <dbReference type="EMBL" id="KAI2384881.1"/>
    </source>
</evidence>